<dbReference type="EMBL" id="SDHW01000001">
    <property type="protein sequence ID" value="RXK62073.1"/>
    <property type="molecule type" value="Genomic_DNA"/>
</dbReference>
<proteinExistence type="predicted"/>
<dbReference type="AlphaFoldDB" id="A0A4Q1CM27"/>
<name>A0A4Q1CM27_9BACT</name>
<organism evidence="1 2">
    <name type="scientific">Lacibacter luteus</name>
    <dbReference type="NCBI Taxonomy" id="2508719"/>
    <lineage>
        <taxon>Bacteria</taxon>
        <taxon>Pseudomonadati</taxon>
        <taxon>Bacteroidota</taxon>
        <taxon>Chitinophagia</taxon>
        <taxon>Chitinophagales</taxon>
        <taxon>Chitinophagaceae</taxon>
        <taxon>Lacibacter</taxon>
    </lineage>
</organism>
<evidence type="ECO:0000313" key="2">
    <source>
        <dbReference type="Proteomes" id="UP000290204"/>
    </source>
</evidence>
<sequence>MTKDDKIFLIHFVTRTGMYINPVDIHNIQSFVTGYEIGRKGKCRFYELSKNLLSTKYKIKYLSDGFIGQIKRLAEKQSISEVVVFKNIAIETIALDELDIEVGKVLKSRVAELINRIDKAGHPWYNETWKDSWLSLVFVTKAWYRQLWSKEEFSIIKAIEKEVLIGNMFNSYRGKTPSNKMLEIKVKYDQINCT</sequence>
<comment type="caution">
    <text evidence="1">The sequence shown here is derived from an EMBL/GenBank/DDBJ whole genome shotgun (WGS) entry which is preliminary data.</text>
</comment>
<dbReference type="RefSeq" id="WP_129129445.1">
    <property type="nucleotide sequence ID" value="NZ_SDHW01000001.1"/>
</dbReference>
<reference evidence="1 2" key="1">
    <citation type="submission" date="2019-01" db="EMBL/GenBank/DDBJ databases">
        <title>Lacibacter sp. strain TTM-7.</title>
        <authorList>
            <person name="Chen W.-M."/>
        </authorList>
    </citation>
    <scope>NUCLEOTIDE SEQUENCE [LARGE SCALE GENOMIC DNA]</scope>
    <source>
        <strain evidence="1 2">TTM-7</strain>
    </source>
</reference>
<dbReference type="Proteomes" id="UP000290204">
    <property type="component" value="Unassembled WGS sequence"/>
</dbReference>
<evidence type="ECO:0000313" key="1">
    <source>
        <dbReference type="EMBL" id="RXK62073.1"/>
    </source>
</evidence>
<gene>
    <name evidence="1" type="ORF">ESA94_03415</name>
</gene>
<keyword evidence="2" id="KW-1185">Reference proteome</keyword>
<dbReference type="OrthoDB" id="1440667at2"/>
<protein>
    <submittedName>
        <fullName evidence="1">Uncharacterized protein</fullName>
    </submittedName>
</protein>
<accession>A0A4Q1CM27</accession>